<dbReference type="EMBL" id="PQXH01000152">
    <property type="protein sequence ID" value="TGO09849.1"/>
    <property type="molecule type" value="Genomic_DNA"/>
</dbReference>
<keyword evidence="3" id="KW-1185">Reference proteome</keyword>
<dbReference type="OrthoDB" id="10392242at2759"/>
<evidence type="ECO:0000256" key="1">
    <source>
        <dbReference type="SAM" id="MobiDB-lite"/>
    </source>
</evidence>
<dbReference type="AlphaFoldDB" id="A0A4Z1EF52"/>
<protein>
    <submittedName>
        <fullName evidence="2">Uncharacterized protein</fullName>
    </submittedName>
</protein>
<gene>
    <name evidence="2" type="ORF">BTUL_0152g00040</name>
</gene>
<comment type="caution">
    <text evidence="2">The sequence shown here is derived from an EMBL/GenBank/DDBJ whole genome shotgun (WGS) entry which is preliminary data.</text>
</comment>
<proteinExistence type="predicted"/>
<evidence type="ECO:0000313" key="3">
    <source>
        <dbReference type="Proteomes" id="UP000297777"/>
    </source>
</evidence>
<sequence>MRYVIKPPLTNSAAADRNPSIRVSQSYLKVDTRMRQAYQTETSVSFETAQRSKVEIKETITHEILQNLGTTLLEEMNRRPGHETLGLKSHDFGAKSVQSDRPGFKPFSVPFIKKR</sequence>
<organism evidence="2 3">
    <name type="scientific">Botrytis tulipae</name>
    <dbReference type="NCBI Taxonomy" id="87230"/>
    <lineage>
        <taxon>Eukaryota</taxon>
        <taxon>Fungi</taxon>
        <taxon>Dikarya</taxon>
        <taxon>Ascomycota</taxon>
        <taxon>Pezizomycotina</taxon>
        <taxon>Leotiomycetes</taxon>
        <taxon>Helotiales</taxon>
        <taxon>Sclerotiniaceae</taxon>
        <taxon>Botrytis</taxon>
    </lineage>
</organism>
<dbReference type="Proteomes" id="UP000297777">
    <property type="component" value="Unassembled WGS sequence"/>
</dbReference>
<accession>A0A4Z1EF52</accession>
<evidence type="ECO:0000313" key="2">
    <source>
        <dbReference type="EMBL" id="TGO09849.1"/>
    </source>
</evidence>
<name>A0A4Z1EF52_9HELO</name>
<feature type="region of interest" description="Disordered" evidence="1">
    <location>
        <begin position="82"/>
        <end position="115"/>
    </location>
</feature>
<reference evidence="2 3" key="1">
    <citation type="submission" date="2017-12" db="EMBL/GenBank/DDBJ databases">
        <title>Comparative genomics of Botrytis spp.</title>
        <authorList>
            <person name="Valero-Jimenez C.A."/>
            <person name="Tapia P."/>
            <person name="Veloso J."/>
            <person name="Silva-Moreno E."/>
            <person name="Staats M."/>
            <person name="Valdes J.H."/>
            <person name="Van Kan J.A.L."/>
        </authorList>
    </citation>
    <scope>NUCLEOTIDE SEQUENCE [LARGE SCALE GENOMIC DNA]</scope>
    <source>
        <strain evidence="2 3">Bt9001</strain>
    </source>
</reference>